<dbReference type="CDD" id="cd16328">
    <property type="entry name" value="RseA_N"/>
    <property type="match status" value="1"/>
</dbReference>
<evidence type="ECO:0000259" key="1">
    <source>
        <dbReference type="Pfam" id="PF03872"/>
    </source>
</evidence>
<comment type="caution">
    <text evidence="3">The sequence shown here is derived from an EMBL/GenBank/DDBJ whole genome shotgun (WGS) entry which is preliminary data.</text>
</comment>
<dbReference type="InterPro" id="IPR038484">
    <property type="entry name" value="MucB/RseB_C_sf"/>
</dbReference>
<dbReference type="PANTHER" id="PTHR38104:SF1">
    <property type="entry name" value="ANTI-SIGMA-E FACTOR RSEA"/>
    <property type="match status" value="1"/>
</dbReference>
<dbReference type="InterPro" id="IPR005572">
    <property type="entry name" value="Anti-sigma_E_RseA_N"/>
</dbReference>
<keyword evidence="4" id="KW-1185">Reference proteome</keyword>
<dbReference type="EMBL" id="JBBMRA010000006">
    <property type="protein sequence ID" value="MEM5536523.1"/>
    <property type="molecule type" value="Genomic_DNA"/>
</dbReference>
<organism evidence="3 4">
    <name type="scientific">Neptuniibacter pectenicola</name>
    <dbReference type="NCBI Taxonomy" id="1806669"/>
    <lineage>
        <taxon>Bacteria</taxon>
        <taxon>Pseudomonadati</taxon>
        <taxon>Pseudomonadota</taxon>
        <taxon>Gammaproteobacteria</taxon>
        <taxon>Oceanospirillales</taxon>
        <taxon>Oceanospirillaceae</taxon>
        <taxon>Neptuniibacter</taxon>
    </lineage>
</organism>
<dbReference type="InterPro" id="IPR033436">
    <property type="entry name" value="MucB/RseB_C"/>
</dbReference>
<proteinExistence type="predicted"/>
<evidence type="ECO:0000259" key="2">
    <source>
        <dbReference type="Pfam" id="PF17188"/>
    </source>
</evidence>
<feature type="domain" description="MucB/RseB C-terminal" evidence="2">
    <location>
        <begin position="184"/>
        <end position="273"/>
    </location>
</feature>
<accession>A0ABU9TSN3</accession>
<gene>
    <name evidence="3" type="ORF">WNY58_08975</name>
</gene>
<dbReference type="Gene3D" id="1.10.10.880">
    <property type="entry name" value="Anti sigma-E protein RseA, N-terminal domain"/>
    <property type="match status" value="1"/>
</dbReference>
<sequence>MTDRSIESVSALMDGEVTDFELRRTLERIENEPELAEAWQRYHIIRSVIRNEDAAGVEVDISANVMSALASEPELHMEASPAAPETSEKKTYVFWKPMASMAAAASVTAMVILGAQNMTQPEEQTIADNRPSYTLPAGTVSNDIVRAQFGSRSTLSANSQQPEIIRLPQGIDRYIEQHEHMLKKQKANWQASWLPEGFSGLRRDVMPHAEVQIFSNGRNTFSVCVEKYGDQAVAEGVAQSGNMVAVGKRLGDQFVTVVGDVPLMIAERIASSVVKR</sequence>
<dbReference type="SUPFAM" id="SSF89069">
    <property type="entry name" value="N-terminal, cytoplasmic domain of anti-sigmaE factor RseA"/>
    <property type="match status" value="1"/>
</dbReference>
<dbReference type="Pfam" id="PF03872">
    <property type="entry name" value="RseA_N"/>
    <property type="match status" value="1"/>
</dbReference>
<dbReference type="InterPro" id="IPR036147">
    <property type="entry name" value="Anti-sigma_E_RseA_N_sf"/>
</dbReference>
<dbReference type="InterPro" id="IPR052383">
    <property type="entry name" value="Anti-sigma-E_RseA-like"/>
</dbReference>
<feature type="domain" description="Anti sigma-E protein RseA N-terminal" evidence="1">
    <location>
        <begin position="7"/>
        <end position="80"/>
    </location>
</feature>
<dbReference type="PANTHER" id="PTHR38104">
    <property type="match status" value="1"/>
</dbReference>
<name>A0ABU9TSN3_9GAMM</name>
<dbReference type="RefSeq" id="WP_339889627.1">
    <property type="nucleotide sequence ID" value="NZ_CAXBCE010000001.1"/>
</dbReference>
<dbReference type="Gene3D" id="3.30.200.100">
    <property type="entry name" value="MucB/RseB, C-terminal domain"/>
    <property type="match status" value="1"/>
</dbReference>
<dbReference type="Pfam" id="PF17188">
    <property type="entry name" value="MucB_RseB_C"/>
    <property type="match status" value="1"/>
</dbReference>
<protein>
    <submittedName>
        <fullName evidence="3">MucB/RseB C-terminal domain-containing protein</fullName>
    </submittedName>
</protein>
<reference evidence="3 4" key="1">
    <citation type="submission" date="2024-03" db="EMBL/GenBank/DDBJ databases">
        <title>Community enrichment and isolation of bacterial strains for fucoidan degradation.</title>
        <authorList>
            <person name="Sichert A."/>
        </authorList>
    </citation>
    <scope>NUCLEOTIDE SEQUENCE [LARGE SCALE GENOMIC DNA]</scope>
    <source>
        <strain evidence="3 4">AS76</strain>
    </source>
</reference>
<dbReference type="Proteomes" id="UP001449225">
    <property type="component" value="Unassembled WGS sequence"/>
</dbReference>
<evidence type="ECO:0000313" key="4">
    <source>
        <dbReference type="Proteomes" id="UP001449225"/>
    </source>
</evidence>
<evidence type="ECO:0000313" key="3">
    <source>
        <dbReference type="EMBL" id="MEM5536523.1"/>
    </source>
</evidence>